<organism evidence="1 2">
    <name type="scientific">Hwangdonia lutea</name>
    <dbReference type="NCBI Taxonomy" id="3075823"/>
    <lineage>
        <taxon>Bacteria</taxon>
        <taxon>Pseudomonadati</taxon>
        <taxon>Bacteroidota</taxon>
        <taxon>Flavobacteriia</taxon>
        <taxon>Flavobacteriales</taxon>
        <taxon>Flavobacteriaceae</taxon>
        <taxon>Hwangdonia</taxon>
    </lineage>
</organism>
<keyword evidence="2" id="KW-1185">Reference proteome</keyword>
<dbReference type="RefSeq" id="WP_316983714.1">
    <property type="nucleotide sequence ID" value="NZ_CP136521.1"/>
</dbReference>
<name>A0AA97HRN2_9FLAO</name>
<evidence type="ECO:0000313" key="2">
    <source>
        <dbReference type="Proteomes" id="UP001302486"/>
    </source>
</evidence>
<accession>A0AA97HRN2</accession>
<dbReference type="InterPro" id="IPR036770">
    <property type="entry name" value="Ankyrin_rpt-contain_sf"/>
</dbReference>
<dbReference type="AlphaFoldDB" id="A0AA97HRN2"/>
<dbReference type="EMBL" id="CP136521">
    <property type="protein sequence ID" value="WOD44038.1"/>
    <property type="molecule type" value="Genomic_DNA"/>
</dbReference>
<sequence>MNSKTPMMKTSSHLSRRAVVKSAVFGALAVAIPNVVYAKTMVETKRQSKNINDLFYRYPAIHDDVVSEVVGKSHFDLNRVKELVDKRPELSRATWDWGFGDWETAVGAASHVGRRDIVTYLLSKGAKPNIFTFAVLGAFDTVKAMIGFYPGIQKNYGPHGISLLAHAEAGLRMKNTMTSEQISNSEKLISYLEKLGNADGKTFLSEPADKENYLGDYKYGDGENDGFSVKLNMRKMLTLGRLGNFGGALYRVGENRFKYNKFPTVSIHFNKENGKVVSLEVKELDLVLVAKKV</sequence>
<dbReference type="KEGG" id="hws:RNZ46_01970"/>
<dbReference type="SUPFAM" id="SSF48403">
    <property type="entry name" value="Ankyrin repeat"/>
    <property type="match status" value="1"/>
</dbReference>
<gene>
    <name evidence="1" type="ORF">RNZ46_01970</name>
</gene>
<reference evidence="2" key="1">
    <citation type="submission" date="2024-06" db="EMBL/GenBank/DDBJ databases">
        <title>Hwangdonia haimaensis gen. nov., sp. nov., a member of the family Flavobacteriaceae isolated from the haima cold seep.</title>
        <authorList>
            <person name="Li J."/>
        </authorList>
    </citation>
    <scope>NUCLEOTIDE SEQUENCE [LARGE SCALE GENOMIC DNA]</scope>
    <source>
        <strain evidence="2">SCSIO 19198</strain>
    </source>
</reference>
<evidence type="ECO:0000313" key="1">
    <source>
        <dbReference type="EMBL" id="WOD44038.1"/>
    </source>
</evidence>
<dbReference type="Proteomes" id="UP001302486">
    <property type="component" value="Chromosome"/>
</dbReference>
<proteinExistence type="predicted"/>
<protein>
    <recommendedName>
        <fullName evidence="3">Ankyrin repeat domain-containing protein</fullName>
    </recommendedName>
</protein>
<evidence type="ECO:0008006" key="3">
    <source>
        <dbReference type="Google" id="ProtNLM"/>
    </source>
</evidence>